<reference evidence="7 8" key="1">
    <citation type="journal article" date="2019" name="Int. J. Syst. Evol. Microbiol.">
        <title>The Global Catalogue of Microorganisms (GCM) 10K type strain sequencing project: providing services to taxonomists for standard genome sequencing and annotation.</title>
        <authorList>
            <consortium name="The Broad Institute Genomics Platform"/>
            <consortium name="The Broad Institute Genome Sequencing Center for Infectious Disease"/>
            <person name="Wu L."/>
            <person name="Ma J."/>
        </authorList>
    </citation>
    <scope>NUCLEOTIDE SEQUENCE [LARGE SCALE GENOMIC DNA]</scope>
    <source>
        <strain evidence="7 8">JCM 6307</strain>
    </source>
</reference>
<dbReference type="InterPro" id="IPR043129">
    <property type="entry name" value="ATPase_NBD"/>
</dbReference>
<comment type="similarity">
    <text evidence="5 6">Belongs to the FtsA/MreB family.</text>
</comment>
<name>A0ABN3MRQ5_9ACTN</name>
<gene>
    <name evidence="6" type="primary">mreB</name>
    <name evidence="7" type="ORF">GCM10010406_49790</name>
</gene>
<keyword evidence="4 6" id="KW-0133">Cell shape</keyword>
<dbReference type="InterPro" id="IPR004753">
    <property type="entry name" value="MreB"/>
</dbReference>
<comment type="function">
    <text evidence="6">Forms membrane-associated dynamic filaments that are essential for cell shape determination. Acts by regulating cell wall synthesis and cell elongation, and thus cell shape. A feedback loop between cell geometry and MreB localization may maintain elongated cell shape by targeting cell wall growth to regions of negative cell wall curvature.</text>
</comment>
<comment type="subcellular location">
    <subcellularLocation>
        <location evidence="6">Cytoplasm</location>
    </subcellularLocation>
    <text evidence="6">Membrane-associated.</text>
</comment>
<evidence type="ECO:0000256" key="4">
    <source>
        <dbReference type="ARBA" id="ARBA00022960"/>
    </source>
</evidence>
<dbReference type="PANTHER" id="PTHR42749:SF1">
    <property type="entry name" value="CELL SHAPE-DETERMINING PROTEIN MREB"/>
    <property type="match status" value="1"/>
</dbReference>
<protein>
    <recommendedName>
        <fullName evidence="6">Cell shape-determining protein MreB</fullName>
    </recommendedName>
</protein>
<dbReference type="PRINTS" id="PR01652">
    <property type="entry name" value="SHAPEPROTEIN"/>
</dbReference>
<dbReference type="NCBIfam" id="NF010539">
    <property type="entry name" value="PRK13927.1"/>
    <property type="match status" value="1"/>
</dbReference>
<dbReference type="InterPro" id="IPR056546">
    <property type="entry name" value="MreB_MamK-like"/>
</dbReference>
<keyword evidence="1 6" id="KW-0963">Cytoplasm</keyword>
<evidence type="ECO:0000256" key="3">
    <source>
        <dbReference type="ARBA" id="ARBA00022840"/>
    </source>
</evidence>
<comment type="caution">
    <text evidence="7">The sequence shown here is derived from an EMBL/GenBank/DDBJ whole genome shotgun (WGS) entry which is preliminary data.</text>
</comment>
<evidence type="ECO:0000256" key="2">
    <source>
        <dbReference type="ARBA" id="ARBA00022741"/>
    </source>
</evidence>
<dbReference type="Proteomes" id="UP001501358">
    <property type="component" value="Unassembled WGS sequence"/>
</dbReference>
<dbReference type="PANTHER" id="PTHR42749">
    <property type="entry name" value="CELL SHAPE-DETERMINING PROTEIN MREB"/>
    <property type="match status" value="1"/>
</dbReference>
<organism evidence="7 8">
    <name type="scientific">Streptomyces thermolineatus</name>
    <dbReference type="NCBI Taxonomy" id="44033"/>
    <lineage>
        <taxon>Bacteria</taxon>
        <taxon>Bacillati</taxon>
        <taxon>Actinomycetota</taxon>
        <taxon>Actinomycetes</taxon>
        <taxon>Kitasatosporales</taxon>
        <taxon>Streptomycetaceae</taxon>
        <taxon>Streptomyces</taxon>
    </lineage>
</organism>
<sequence length="337" mass="35314">MTTSLEALHRCRLAVDLGTSRTRVHVRGAGIVVDEPTVAAVNMRTGGLMAVGAVAERMVGRTPAHIQVIHPVGGGSITHPGIARRMLRYLLGDHLPRRRPFRAAVCTPYGSNELEQRAAIETLTGLGARRVELLEAPVAAAVGCRLPVQEAAASMVVVCGAAVTDVVIFSLGGVVAARSVRMAGDALAQAVARHAQTDHSVWLPARSIRQILSDLRTAEGSQEEIQAWGRDMATGMPRCVGLSPKEVNTALEAPVNAIVEAISVVLHDCPPELSGDLLDRGIVLTGGTALIRGLEERLSEATGLCVHVPERPLTCTVEGLGALTEGAVAQQHTAAVA</sequence>
<dbReference type="SUPFAM" id="SSF53067">
    <property type="entry name" value="Actin-like ATPase domain"/>
    <property type="match status" value="2"/>
</dbReference>
<evidence type="ECO:0000256" key="1">
    <source>
        <dbReference type="ARBA" id="ARBA00022490"/>
    </source>
</evidence>
<comment type="caution">
    <text evidence="6">Lacks conserved residue(s) required for the propagation of feature annotation.</text>
</comment>
<proteinExistence type="inferred from homology"/>
<keyword evidence="8" id="KW-1185">Reference proteome</keyword>
<comment type="subunit">
    <text evidence="6">Forms polymers.</text>
</comment>
<keyword evidence="3 6" id="KW-0067">ATP-binding</keyword>
<evidence type="ECO:0000256" key="5">
    <source>
        <dbReference type="ARBA" id="ARBA00023458"/>
    </source>
</evidence>
<dbReference type="HAMAP" id="MF_02207">
    <property type="entry name" value="MreB"/>
    <property type="match status" value="1"/>
</dbReference>
<dbReference type="RefSeq" id="WP_344385576.1">
    <property type="nucleotide sequence ID" value="NZ_BAAATA010000041.1"/>
</dbReference>
<evidence type="ECO:0000256" key="6">
    <source>
        <dbReference type="HAMAP-Rule" id="MF_02207"/>
    </source>
</evidence>
<keyword evidence="2 6" id="KW-0547">Nucleotide-binding</keyword>
<dbReference type="EMBL" id="BAAATA010000041">
    <property type="protein sequence ID" value="GAA2507216.1"/>
    <property type="molecule type" value="Genomic_DNA"/>
</dbReference>
<dbReference type="CDD" id="cd10225">
    <property type="entry name" value="ASKHA_NBD_MreB-like"/>
    <property type="match status" value="1"/>
</dbReference>
<evidence type="ECO:0000313" key="8">
    <source>
        <dbReference type="Proteomes" id="UP001501358"/>
    </source>
</evidence>
<dbReference type="Gene3D" id="3.30.420.40">
    <property type="match status" value="2"/>
</dbReference>
<accession>A0ABN3MRQ5</accession>
<evidence type="ECO:0000313" key="7">
    <source>
        <dbReference type="EMBL" id="GAA2507216.1"/>
    </source>
</evidence>
<dbReference type="Pfam" id="PF06723">
    <property type="entry name" value="MreB_Mbl"/>
    <property type="match status" value="1"/>
</dbReference>